<name>A0A4S8M6P6_DENBC</name>
<gene>
    <name evidence="1" type="ORF">K435DRAFT_661904</name>
</gene>
<dbReference type="AlphaFoldDB" id="A0A4S8M6P6"/>
<evidence type="ECO:0008006" key="3">
    <source>
        <dbReference type="Google" id="ProtNLM"/>
    </source>
</evidence>
<dbReference type="InterPro" id="IPR038765">
    <property type="entry name" value="Papain-like_cys_pep_sf"/>
</dbReference>
<keyword evidence="2" id="KW-1185">Reference proteome</keyword>
<dbReference type="OrthoDB" id="2671065at2759"/>
<dbReference type="Proteomes" id="UP000297245">
    <property type="component" value="Unassembled WGS sequence"/>
</dbReference>
<dbReference type="Gene3D" id="3.40.395.10">
    <property type="entry name" value="Adenoviral Proteinase, Chain A"/>
    <property type="match status" value="1"/>
</dbReference>
<reference evidence="1 2" key="1">
    <citation type="journal article" date="2019" name="Nat. Ecol. Evol.">
        <title>Megaphylogeny resolves global patterns of mushroom evolution.</title>
        <authorList>
            <person name="Varga T."/>
            <person name="Krizsan K."/>
            <person name="Foldi C."/>
            <person name="Dima B."/>
            <person name="Sanchez-Garcia M."/>
            <person name="Sanchez-Ramirez S."/>
            <person name="Szollosi G.J."/>
            <person name="Szarkandi J.G."/>
            <person name="Papp V."/>
            <person name="Albert L."/>
            <person name="Andreopoulos W."/>
            <person name="Angelini C."/>
            <person name="Antonin V."/>
            <person name="Barry K.W."/>
            <person name="Bougher N.L."/>
            <person name="Buchanan P."/>
            <person name="Buyck B."/>
            <person name="Bense V."/>
            <person name="Catcheside P."/>
            <person name="Chovatia M."/>
            <person name="Cooper J."/>
            <person name="Damon W."/>
            <person name="Desjardin D."/>
            <person name="Finy P."/>
            <person name="Geml J."/>
            <person name="Haridas S."/>
            <person name="Hughes K."/>
            <person name="Justo A."/>
            <person name="Karasinski D."/>
            <person name="Kautmanova I."/>
            <person name="Kiss B."/>
            <person name="Kocsube S."/>
            <person name="Kotiranta H."/>
            <person name="LaButti K.M."/>
            <person name="Lechner B.E."/>
            <person name="Liimatainen K."/>
            <person name="Lipzen A."/>
            <person name="Lukacs Z."/>
            <person name="Mihaltcheva S."/>
            <person name="Morgado L.N."/>
            <person name="Niskanen T."/>
            <person name="Noordeloos M.E."/>
            <person name="Ohm R.A."/>
            <person name="Ortiz-Santana B."/>
            <person name="Ovrebo C."/>
            <person name="Racz N."/>
            <person name="Riley R."/>
            <person name="Savchenko A."/>
            <person name="Shiryaev A."/>
            <person name="Soop K."/>
            <person name="Spirin V."/>
            <person name="Szebenyi C."/>
            <person name="Tomsovsky M."/>
            <person name="Tulloss R.E."/>
            <person name="Uehling J."/>
            <person name="Grigoriev I.V."/>
            <person name="Vagvolgyi C."/>
            <person name="Papp T."/>
            <person name="Martin F.M."/>
            <person name="Miettinen O."/>
            <person name="Hibbett D.S."/>
            <person name="Nagy L.G."/>
        </authorList>
    </citation>
    <scope>NUCLEOTIDE SEQUENCE [LARGE SCALE GENOMIC DNA]</scope>
    <source>
        <strain evidence="1 2">CBS 962.96</strain>
    </source>
</reference>
<evidence type="ECO:0000313" key="2">
    <source>
        <dbReference type="Proteomes" id="UP000297245"/>
    </source>
</evidence>
<protein>
    <recommendedName>
        <fullName evidence="3">Ubiquitin-like protease family profile domain-containing protein</fullName>
    </recommendedName>
</protein>
<accession>A0A4S8M6P6</accession>
<proteinExistence type="predicted"/>
<evidence type="ECO:0000313" key="1">
    <source>
        <dbReference type="EMBL" id="THU97954.1"/>
    </source>
</evidence>
<dbReference type="SUPFAM" id="SSF54001">
    <property type="entry name" value="Cysteine proteinases"/>
    <property type="match status" value="1"/>
</dbReference>
<sequence length="274" mass="31174">MWVLLYWCSVYSLRIQKGIWVDVYNWLDTHSYMPWIPALLGRVPWECSLSHPNLGSSLDLARFLSDSWLADPQVNQMVAYLRSQLSASEHHQVILEDIYWSNTLIWGYRKREIIAQAYSGYSILETVANHLLDGKTKLAFPVFVAASASSVKLPSGSLYGNHWVAIVIDFEESCILYGDSLGKSCPKELTDALDWFCGQSFPGKVFIPENLPCGTQTDSDSCALHALEAIAHFILPEKYLIKKNGIDPVVLRKRWYENIIGYLQATVSYMYHLL</sequence>
<organism evidence="1 2">
    <name type="scientific">Dendrothele bispora (strain CBS 962.96)</name>
    <dbReference type="NCBI Taxonomy" id="1314807"/>
    <lineage>
        <taxon>Eukaryota</taxon>
        <taxon>Fungi</taxon>
        <taxon>Dikarya</taxon>
        <taxon>Basidiomycota</taxon>
        <taxon>Agaricomycotina</taxon>
        <taxon>Agaricomycetes</taxon>
        <taxon>Agaricomycetidae</taxon>
        <taxon>Agaricales</taxon>
        <taxon>Agaricales incertae sedis</taxon>
        <taxon>Dendrothele</taxon>
    </lineage>
</organism>
<dbReference type="EMBL" id="ML179146">
    <property type="protein sequence ID" value="THU97954.1"/>
    <property type="molecule type" value="Genomic_DNA"/>
</dbReference>